<accession>A0A1F6CDK2</accession>
<dbReference type="EMBL" id="MFKF01000275">
    <property type="protein sequence ID" value="OGG47091.1"/>
    <property type="molecule type" value="Genomic_DNA"/>
</dbReference>
<feature type="compositionally biased region" description="Basic and acidic residues" evidence="2">
    <location>
        <begin position="119"/>
        <end position="134"/>
    </location>
</feature>
<reference evidence="3 4" key="1">
    <citation type="journal article" date="2016" name="Nat. Commun.">
        <title>Thousands of microbial genomes shed light on interconnected biogeochemical processes in an aquifer system.</title>
        <authorList>
            <person name="Anantharaman K."/>
            <person name="Brown C.T."/>
            <person name="Hug L.A."/>
            <person name="Sharon I."/>
            <person name="Castelle C.J."/>
            <person name="Probst A.J."/>
            <person name="Thomas B.C."/>
            <person name="Singh A."/>
            <person name="Wilkins M.J."/>
            <person name="Karaoz U."/>
            <person name="Brodie E.L."/>
            <person name="Williams K.H."/>
            <person name="Hubbard S.S."/>
            <person name="Banfield J.F."/>
        </authorList>
    </citation>
    <scope>NUCLEOTIDE SEQUENCE [LARGE SCALE GENOMIC DNA]</scope>
    <source>
        <strain evidence="4">RIFCSPLOWO2_12_FULL_64_10</strain>
    </source>
</reference>
<feature type="region of interest" description="Disordered" evidence="2">
    <location>
        <begin position="66"/>
        <end position="160"/>
    </location>
</feature>
<proteinExistence type="predicted"/>
<comment type="caution">
    <text evidence="3">The sequence shown here is derived from an EMBL/GenBank/DDBJ whole genome shotgun (WGS) entry which is preliminary data.</text>
</comment>
<dbReference type="AlphaFoldDB" id="A0A1F6CDK2"/>
<evidence type="ECO:0000313" key="4">
    <source>
        <dbReference type="Proteomes" id="UP000178606"/>
    </source>
</evidence>
<sequence length="177" mass="19458">MNGSNGRGGSLYEQTLEYARREIDEASAQIARLREHLSHLEARVEAAKSVYEAVAARLNIEDEIVEASPEEAEARPAHSPPVISREEISRLLQSQESSLRDASPPAPAPAQEPAGLSATERDLIRRHLESRGSRAPEPAPVAPAPPKRTPAGGLSEEDRRLIEEHLRRRVEAERQSS</sequence>
<protein>
    <submittedName>
        <fullName evidence="3">Uncharacterized protein</fullName>
    </submittedName>
</protein>
<feature type="compositionally biased region" description="Low complexity" evidence="2">
    <location>
        <begin position="90"/>
        <end position="103"/>
    </location>
</feature>
<name>A0A1F6CDK2_HANXR</name>
<dbReference type="Proteomes" id="UP000178606">
    <property type="component" value="Unassembled WGS sequence"/>
</dbReference>
<gene>
    <name evidence="3" type="ORF">A3F84_14035</name>
</gene>
<evidence type="ECO:0000256" key="2">
    <source>
        <dbReference type="SAM" id="MobiDB-lite"/>
    </source>
</evidence>
<feature type="coiled-coil region" evidence="1">
    <location>
        <begin position="16"/>
        <end position="50"/>
    </location>
</feature>
<feature type="compositionally biased region" description="Pro residues" evidence="2">
    <location>
        <begin position="137"/>
        <end position="148"/>
    </location>
</feature>
<evidence type="ECO:0000256" key="1">
    <source>
        <dbReference type="SAM" id="Coils"/>
    </source>
</evidence>
<evidence type="ECO:0000313" key="3">
    <source>
        <dbReference type="EMBL" id="OGG47091.1"/>
    </source>
</evidence>
<keyword evidence="1" id="KW-0175">Coiled coil</keyword>
<organism evidence="3 4">
    <name type="scientific">Handelsmanbacteria sp. (strain RIFCSPLOWO2_12_FULL_64_10)</name>
    <dbReference type="NCBI Taxonomy" id="1817868"/>
    <lineage>
        <taxon>Bacteria</taxon>
        <taxon>Candidatus Handelsmaniibacteriota</taxon>
    </lineage>
</organism>